<dbReference type="KEGG" id="brs:S23_19120"/>
<proteinExistence type="predicted"/>
<sequence length="48" mass="5468">MDSYFGFIEFFVVLMFAAAWGILELVCRRLDRQKAAESAKQQKPTASP</sequence>
<dbReference type="RefSeq" id="WP_015684456.1">
    <property type="nucleotide sequence ID" value="NC_017082.1"/>
</dbReference>
<gene>
    <name evidence="2" type="ORF">S23_19120</name>
</gene>
<evidence type="ECO:0000313" key="2">
    <source>
        <dbReference type="EMBL" id="BAL75125.1"/>
    </source>
</evidence>
<keyword evidence="1" id="KW-0812">Transmembrane</keyword>
<keyword evidence="3" id="KW-1185">Reference proteome</keyword>
<accession>A0AAI8MAR9</accession>
<dbReference type="Proteomes" id="UP000007886">
    <property type="component" value="Chromosome"/>
</dbReference>
<name>A0AAI8MAR9_9BRAD</name>
<organism evidence="2 3">
    <name type="scientific">Bradyrhizobium cosmicum</name>
    <dbReference type="NCBI Taxonomy" id="1404864"/>
    <lineage>
        <taxon>Bacteria</taxon>
        <taxon>Pseudomonadati</taxon>
        <taxon>Pseudomonadota</taxon>
        <taxon>Alphaproteobacteria</taxon>
        <taxon>Hyphomicrobiales</taxon>
        <taxon>Nitrobacteraceae</taxon>
        <taxon>Bradyrhizobium</taxon>
    </lineage>
</organism>
<evidence type="ECO:0000256" key="1">
    <source>
        <dbReference type="SAM" id="Phobius"/>
    </source>
</evidence>
<feature type="transmembrane region" description="Helical" evidence="1">
    <location>
        <begin position="6"/>
        <end position="26"/>
    </location>
</feature>
<reference evidence="2 3" key="1">
    <citation type="journal article" date="2012" name="Microbes Environ.">
        <title>Complete genome sequence of Bradyrhizobium sp. S23321: insights into symbiosis evolution in soil oligotrophs.</title>
        <authorList>
            <person name="Okubo T."/>
            <person name="Tsukui T."/>
            <person name="Maita H."/>
            <person name="Okamoto S."/>
            <person name="Oshima K."/>
            <person name="Fujisawa T."/>
            <person name="Saito A."/>
            <person name="Futamata H."/>
            <person name="Hattori R."/>
            <person name="Shimomura Y."/>
            <person name="Haruta S."/>
            <person name="Morimoto S."/>
            <person name="Wang Y."/>
            <person name="Sakai Y."/>
            <person name="Hattori M."/>
            <person name="Aizawa S."/>
            <person name="Nagashima K.V.P."/>
            <person name="Masuda S."/>
            <person name="Hattori T."/>
            <person name="Yamashita A."/>
            <person name="Bao Z."/>
            <person name="Hayatsu M."/>
            <person name="Kajiya-Kanegae H."/>
            <person name="Yoshinaga I."/>
            <person name="Sakamoto K."/>
            <person name="Toyota K."/>
            <person name="Nakao M."/>
            <person name="Kohara M."/>
            <person name="Anda M."/>
            <person name="Niwa R."/>
            <person name="Jung-Hwan P."/>
            <person name="Sameshima-Saito R."/>
            <person name="Tokuda S."/>
            <person name="Yamamoto S."/>
            <person name="Yamamoto S."/>
            <person name="Yokoyama T."/>
            <person name="Akutsu T."/>
            <person name="Nakamura Y."/>
            <person name="Nakahira-Yanaka Y."/>
            <person name="Takada Hoshino Y."/>
            <person name="Hirakawa H."/>
            <person name="Mitsui H."/>
            <person name="Terasawa K."/>
            <person name="Itakura M."/>
            <person name="Sato S."/>
            <person name="Ikeda-Ohtsubo W."/>
            <person name="Sakakura N."/>
            <person name="Kaminuma E."/>
            <person name="Minamisawa K."/>
        </authorList>
    </citation>
    <scope>NUCLEOTIDE SEQUENCE [LARGE SCALE GENOMIC DNA]</scope>
    <source>
        <strain evidence="2 3">S23321</strain>
    </source>
</reference>
<evidence type="ECO:0000313" key="3">
    <source>
        <dbReference type="Proteomes" id="UP000007886"/>
    </source>
</evidence>
<dbReference type="EMBL" id="AP012279">
    <property type="protein sequence ID" value="BAL75125.1"/>
    <property type="molecule type" value="Genomic_DNA"/>
</dbReference>
<keyword evidence="1" id="KW-1133">Transmembrane helix</keyword>
<dbReference type="AlphaFoldDB" id="A0AAI8MAR9"/>
<protein>
    <submittedName>
        <fullName evidence="2">Uncharacterized protein</fullName>
    </submittedName>
</protein>
<keyword evidence="1" id="KW-0472">Membrane</keyword>